<dbReference type="Pfam" id="PF15998">
    <property type="entry name" value="DUF4773"/>
    <property type="match status" value="1"/>
</dbReference>
<evidence type="ECO:0000313" key="4">
    <source>
        <dbReference type="Proteomes" id="UP000245119"/>
    </source>
</evidence>
<proteinExistence type="predicted"/>
<dbReference type="Proteomes" id="UP000245119">
    <property type="component" value="Linkage Group LG1"/>
</dbReference>
<accession>A0A2T7PVS3</accession>
<dbReference type="PANTHER" id="PTHR36299">
    <property type="entry name" value="AGAP008005-PA"/>
    <property type="match status" value="1"/>
</dbReference>
<keyword evidence="1" id="KW-0732">Signal</keyword>
<feature type="domain" description="DUF4773" evidence="2">
    <location>
        <begin position="73"/>
        <end position="184"/>
    </location>
</feature>
<dbReference type="OMA" id="CVIACAH"/>
<protein>
    <recommendedName>
        <fullName evidence="2">DUF4773 domain-containing protein</fullName>
    </recommendedName>
</protein>
<dbReference type="AlphaFoldDB" id="A0A2T7PVS3"/>
<sequence length="252" mass="27185">MSSLLLLLFVCLTTVSFSDADHSDVVIARLLEVQESSSEEEVAGPVVTARDLRKIQQLLDLLGEEATLVPIGCTCTLSSCSCCIDIKIKNFDAKVCGNLAYSLQPVGLIFSLTYNGNVIFKEAISISNPPSFCVGVPVAQVCIQLTNLAFKNLHISGCVTLQVDALGIKILNFNLVCFNFGSAGQTSLDFSQGVHLPANTSSAQELNADVDMAYQIEPEVQDNSGLKFRSRSQVKSMSRLIKMLLEPLSSDV</sequence>
<dbReference type="EMBL" id="PZQS01000001">
    <property type="protein sequence ID" value="PVD37522.1"/>
    <property type="molecule type" value="Genomic_DNA"/>
</dbReference>
<feature type="signal peptide" evidence="1">
    <location>
        <begin position="1"/>
        <end position="20"/>
    </location>
</feature>
<feature type="chain" id="PRO_5015667491" description="DUF4773 domain-containing protein" evidence="1">
    <location>
        <begin position="21"/>
        <end position="252"/>
    </location>
</feature>
<dbReference type="PANTHER" id="PTHR36299:SF2">
    <property type="entry name" value="DUF4773 DOMAIN-CONTAINING PROTEIN"/>
    <property type="match status" value="1"/>
</dbReference>
<evidence type="ECO:0000313" key="3">
    <source>
        <dbReference type="EMBL" id="PVD37522.1"/>
    </source>
</evidence>
<organism evidence="3 4">
    <name type="scientific">Pomacea canaliculata</name>
    <name type="common">Golden apple snail</name>
    <dbReference type="NCBI Taxonomy" id="400727"/>
    <lineage>
        <taxon>Eukaryota</taxon>
        <taxon>Metazoa</taxon>
        <taxon>Spiralia</taxon>
        <taxon>Lophotrochozoa</taxon>
        <taxon>Mollusca</taxon>
        <taxon>Gastropoda</taxon>
        <taxon>Caenogastropoda</taxon>
        <taxon>Architaenioglossa</taxon>
        <taxon>Ampullarioidea</taxon>
        <taxon>Ampullariidae</taxon>
        <taxon>Pomacea</taxon>
    </lineage>
</organism>
<name>A0A2T7PVS3_POMCA</name>
<gene>
    <name evidence="3" type="ORF">C0Q70_00116</name>
</gene>
<reference evidence="3 4" key="1">
    <citation type="submission" date="2018-04" db="EMBL/GenBank/DDBJ databases">
        <title>The genome of golden apple snail Pomacea canaliculata provides insight into stress tolerance and invasive adaptation.</title>
        <authorList>
            <person name="Liu C."/>
            <person name="Liu B."/>
            <person name="Ren Y."/>
            <person name="Zhang Y."/>
            <person name="Wang H."/>
            <person name="Li S."/>
            <person name="Jiang F."/>
            <person name="Yin L."/>
            <person name="Zhang G."/>
            <person name="Qian W."/>
            <person name="Fan W."/>
        </authorList>
    </citation>
    <scope>NUCLEOTIDE SEQUENCE [LARGE SCALE GENOMIC DNA]</scope>
    <source>
        <strain evidence="3">SZHN2017</strain>
        <tissue evidence="3">Muscle</tissue>
    </source>
</reference>
<dbReference type="InterPro" id="IPR031941">
    <property type="entry name" value="DUF4773"/>
</dbReference>
<keyword evidence="4" id="KW-1185">Reference proteome</keyword>
<evidence type="ECO:0000256" key="1">
    <source>
        <dbReference type="SAM" id="SignalP"/>
    </source>
</evidence>
<comment type="caution">
    <text evidence="3">The sequence shown here is derived from an EMBL/GenBank/DDBJ whole genome shotgun (WGS) entry which is preliminary data.</text>
</comment>
<evidence type="ECO:0000259" key="2">
    <source>
        <dbReference type="Pfam" id="PF15998"/>
    </source>
</evidence>